<comment type="caution">
    <text evidence="6">Lacks conserved residue(s) required for the propagation of feature annotation.</text>
</comment>
<dbReference type="Pfam" id="PF01513">
    <property type="entry name" value="NAD_kinase"/>
    <property type="match status" value="1"/>
</dbReference>
<dbReference type="EC" id="2.7.1.23" evidence="6"/>
<comment type="similarity">
    <text evidence="6">Belongs to the NAD kinase family.</text>
</comment>
<keyword evidence="3 6" id="KW-0521">NADP</keyword>
<dbReference type="GO" id="GO:0046872">
    <property type="term" value="F:metal ion binding"/>
    <property type="evidence" value="ECO:0007669"/>
    <property type="project" value="UniProtKB-UniRule"/>
</dbReference>
<dbReference type="GO" id="GO:0019674">
    <property type="term" value="P:NAD+ metabolic process"/>
    <property type="evidence" value="ECO:0007669"/>
    <property type="project" value="InterPro"/>
</dbReference>
<dbReference type="GO" id="GO:0051287">
    <property type="term" value="F:NAD binding"/>
    <property type="evidence" value="ECO:0007669"/>
    <property type="project" value="UniProtKB-ARBA"/>
</dbReference>
<keyword evidence="6" id="KW-0067">ATP-binding</keyword>
<organism evidence="7 8">
    <name type="scientific">Candidatus Borkfalkia faecavium</name>
    <dbReference type="NCBI Taxonomy" id="2838508"/>
    <lineage>
        <taxon>Bacteria</taxon>
        <taxon>Bacillati</taxon>
        <taxon>Bacillota</taxon>
        <taxon>Clostridia</taxon>
        <taxon>Christensenellales</taxon>
        <taxon>Christensenellaceae</taxon>
        <taxon>Candidatus Borkfalkia</taxon>
    </lineage>
</organism>
<dbReference type="SUPFAM" id="SSF111331">
    <property type="entry name" value="NAD kinase/diacylglycerol kinase-like"/>
    <property type="match status" value="1"/>
</dbReference>
<dbReference type="HAMAP" id="MF_00361">
    <property type="entry name" value="NAD_kinase"/>
    <property type="match status" value="1"/>
</dbReference>
<evidence type="ECO:0000256" key="1">
    <source>
        <dbReference type="ARBA" id="ARBA00022679"/>
    </source>
</evidence>
<evidence type="ECO:0000256" key="6">
    <source>
        <dbReference type="HAMAP-Rule" id="MF_00361"/>
    </source>
</evidence>
<keyword evidence="2 6" id="KW-0418">Kinase</keyword>
<feature type="binding site" evidence="6">
    <location>
        <position position="58"/>
    </location>
    <ligand>
        <name>NAD(+)</name>
        <dbReference type="ChEBI" id="CHEBI:57540"/>
    </ligand>
</feature>
<dbReference type="EMBL" id="DXEW01000035">
    <property type="protein sequence ID" value="HIX51052.1"/>
    <property type="molecule type" value="Genomic_DNA"/>
</dbReference>
<dbReference type="GO" id="GO:0006741">
    <property type="term" value="P:NADP+ biosynthetic process"/>
    <property type="evidence" value="ECO:0007669"/>
    <property type="project" value="UniProtKB-UniRule"/>
</dbReference>
<keyword evidence="1 6" id="KW-0808">Transferase</keyword>
<comment type="cofactor">
    <cofactor evidence="6">
        <name>a divalent metal cation</name>
        <dbReference type="ChEBI" id="CHEBI:60240"/>
    </cofactor>
</comment>
<reference evidence="7" key="1">
    <citation type="journal article" date="2021" name="PeerJ">
        <title>Extensive microbial diversity within the chicken gut microbiome revealed by metagenomics and culture.</title>
        <authorList>
            <person name="Gilroy R."/>
            <person name="Ravi A."/>
            <person name="Getino M."/>
            <person name="Pursley I."/>
            <person name="Horton D.L."/>
            <person name="Alikhan N.F."/>
            <person name="Baker D."/>
            <person name="Gharbi K."/>
            <person name="Hall N."/>
            <person name="Watson M."/>
            <person name="Adriaenssens E.M."/>
            <person name="Foster-Nyarko E."/>
            <person name="Jarju S."/>
            <person name="Secka A."/>
            <person name="Antonio M."/>
            <person name="Oren A."/>
            <person name="Chaudhuri R.R."/>
            <person name="La Ragione R."/>
            <person name="Hildebrand F."/>
            <person name="Pallen M.J."/>
        </authorList>
    </citation>
    <scope>NUCLEOTIDE SEQUENCE</scope>
    <source>
        <strain evidence="7">2189</strain>
    </source>
</reference>
<sequence>MKVGVYCNRATKKFLSVRLALIEALRGAGIPFAEFAEVDAIGGVDVLVVLGGDGTILKVAIEAGRRGIRVLGINAGNLGFLTEFEGDQVQEAVRLLSGKYDTEQRSVLEVVVNGNSFYALNEAVFQRRYEPEADDNVVAVCAEIDGKKVDEFVGDGIIISTPTGSTAYSLSAGGSILTPGIAAFILTPVCAHSLHNRPIVYADSSLLRVRLSERRAGVALYCDGKPVGDLHYGDKILLKKADFGVEFIKNKDSNFFDRLLFKLNKWSK</sequence>
<dbReference type="Proteomes" id="UP000886847">
    <property type="component" value="Unassembled WGS sequence"/>
</dbReference>
<gene>
    <name evidence="6" type="primary">nadK</name>
    <name evidence="7" type="ORF">H9851_07230</name>
</gene>
<dbReference type="GO" id="GO:0003951">
    <property type="term" value="F:NAD+ kinase activity"/>
    <property type="evidence" value="ECO:0007669"/>
    <property type="project" value="UniProtKB-UniRule"/>
</dbReference>
<evidence type="ECO:0000256" key="2">
    <source>
        <dbReference type="ARBA" id="ARBA00022777"/>
    </source>
</evidence>
<evidence type="ECO:0000256" key="5">
    <source>
        <dbReference type="ARBA" id="ARBA00047925"/>
    </source>
</evidence>
<feature type="binding site" evidence="6">
    <location>
        <begin position="121"/>
        <end position="122"/>
    </location>
    <ligand>
        <name>NAD(+)</name>
        <dbReference type="ChEBI" id="CHEBI:57540"/>
    </ligand>
</feature>
<protein>
    <recommendedName>
        <fullName evidence="6">NAD kinase</fullName>
        <ecNumber evidence="6">2.7.1.23</ecNumber>
    </recommendedName>
    <alternativeName>
        <fullName evidence="6">ATP-dependent NAD kinase</fullName>
    </alternativeName>
</protein>
<evidence type="ECO:0000256" key="3">
    <source>
        <dbReference type="ARBA" id="ARBA00022857"/>
    </source>
</evidence>
<comment type="subcellular location">
    <subcellularLocation>
        <location evidence="6">Cytoplasm</location>
    </subcellularLocation>
</comment>
<evidence type="ECO:0000256" key="4">
    <source>
        <dbReference type="ARBA" id="ARBA00023027"/>
    </source>
</evidence>
<evidence type="ECO:0000313" key="8">
    <source>
        <dbReference type="Proteomes" id="UP000886847"/>
    </source>
</evidence>
<evidence type="ECO:0000313" key="7">
    <source>
        <dbReference type="EMBL" id="HIX51052.1"/>
    </source>
</evidence>
<dbReference type="PANTHER" id="PTHR20275">
    <property type="entry name" value="NAD KINASE"/>
    <property type="match status" value="1"/>
</dbReference>
<keyword evidence="4 6" id="KW-0520">NAD</keyword>
<dbReference type="Gene3D" id="3.40.50.10330">
    <property type="entry name" value="Probable inorganic polyphosphate/atp-NAD kinase, domain 1"/>
    <property type="match status" value="1"/>
</dbReference>
<comment type="function">
    <text evidence="6">Involved in the regulation of the intracellular balance of NAD and NADP, and is a key enzyme in the biosynthesis of NADP. Catalyzes specifically the phosphorylation on 2'-hydroxyl of the adenosine moiety of NAD to yield NADP.</text>
</comment>
<proteinExistence type="inferred from homology"/>
<dbReference type="InterPro" id="IPR017438">
    <property type="entry name" value="ATP-NAD_kinase_N"/>
</dbReference>
<dbReference type="InterPro" id="IPR016064">
    <property type="entry name" value="NAD/diacylglycerol_kinase_sf"/>
</dbReference>
<comment type="catalytic activity">
    <reaction evidence="5 6">
        <text>NAD(+) + ATP = ADP + NADP(+) + H(+)</text>
        <dbReference type="Rhea" id="RHEA:18629"/>
        <dbReference type="ChEBI" id="CHEBI:15378"/>
        <dbReference type="ChEBI" id="CHEBI:30616"/>
        <dbReference type="ChEBI" id="CHEBI:57540"/>
        <dbReference type="ChEBI" id="CHEBI:58349"/>
        <dbReference type="ChEBI" id="CHEBI:456216"/>
        <dbReference type="EC" id="2.7.1.23"/>
    </reaction>
</comment>
<dbReference type="GO" id="GO:0005524">
    <property type="term" value="F:ATP binding"/>
    <property type="evidence" value="ECO:0007669"/>
    <property type="project" value="UniProtKB-KW"/>
</dbReference>
<keyword evidence="6" id="KW-0963">Cytoplasm</keyword>
<dbReference type="Pfam" id="PF20143">
    <property type="entry name" value="NAD_kinase_C"/>
    <property type="match status" value="1"/>
</dbReference>
<dbReference type="GO" id="GO:0005737">
    <property type="term" value="C:cytoplasm"/>
    <property type="evidence" value="ECO:0007669"/>
    <property type="project" value="UniProtKB-SubCell"/>
</dbReference>
<dbReference type="InterPro" id="IPR017437">
    <property type="entry name" value="ATP-NAD_kinase_PpnK-typ_C"/>
</dbReference>
<feature type="active site" description="Proton acceptor" evidence="6">
    <location>
        <position position="53"/>
    </location>
</feature>
<reference evidence="7" key="2">
    <citation type="submission" date="2021-04" db="EMBL/GenBank/DDBJ databases">
        <authorList>
            <person name="Gilroy R."/>
        </authorList>
    </citation>
    <scope>NUCLEOTIDE SEQUENCE</scope>
    <source>
        <strain evidence="7">2189</strain>
    </source>
</reference>
<name>A0A9D2AUT0_9FIRM</name>
<keyword evidence="6" id="KW-0547">Nucleotide-binding</keyword>
<dbReference type="AlphaFoldDB" id="A0A9D2AUT0"/>
<dbReference type="Gene3D" id="2.60.200.30">
    <property type="entry name" value="Probable inorganic polyphosphate/atp-NAD kinase, domain 2"/>
    <property type="match status" value="1"/>
</dbReference>
<comment type="caution">
    <text evidence="7">The sequence shown here is derived from an EMBL/GenBank/DDBJ whole genome shotgun (WGS) entry which is preliminary data.</text>
</comment>
<feature type="binding site" evidence="6">
    <location>
        <begin position="53"/>
        <end position="54"/>
    </location>
    <ligand>
        <name>NAD(+)</name>
        <dbReference type="ChEBI" id="CHEBI:57540"/>
    </ligand>
</feature>
<dbReference type="InterPro" id="IPR002504">
    <property type="entry name" value="NADK"/>
</dbReference>
<feature type="binding site" evidence="6">
    <location>
        <begin position="166"/>
        <end position="171"/>
    </location>
    <ligand>
        <name>NAD(+)</name>
        <dbReference type="ChEBI" id="CHEBI:57540"/>
    </ligand>
</feature>
<feature type="binding site" evidence="6">
    <location>
        <position position="155"/>
    </location>
    <ligand>
        <name>NAD(+)</name>
        <dbReference type="ChEBI" id="CHEBI:57540"/>
    </ligand>
</feature>
<accession>A0A9D2AUT0</accession>
<dbReference type="PANTHER" id="PTHR20275:SF0">
    <property type="entry name" value="NAD KINASE"/>
    <property type="match status" value="1"/>
</dbReference>